<evidence type="ECO:0000313" key="2">
    <source>
        <dbReference type="EMBL" id="KAJ1187480.1"/>
    </source>
</evidence>
<comment type="caution">
    <text evidence="2">The sequence shown here is derived from an EMBL/GenBank/DDBJ whole genome shotgun (WGS) entry which is preliminary data.</text>
</comment>
<protein>
    <submittedName>
        <fullName evidence="2">Uncharacterized protein</fullName>
    </submittedName>
</protein>
<feature type="region of interest" description="Disordered" evidence="1">
    <location>
        <begin position="1"/>
        <end position="38"/>
    </location>
</feature>
<evidence type="ECO:0000313" key="3">
    <source>
        <dbReference type="Proteomes" id="UP001066276"/>
    </source>
</evidence>
<accession>A0AAV7UET7</accession>
<proteinExistence type="predicted"/>
<dbReference type="Proteomes" id="UP001066276">
    <property type="component" value="Chromosome 3_1"/>
</dbReference>
<dbReference type="EMBL" id="JANPWB010000005">
    <property type="protein sequence ID" value="KAJ1187480.1"/>
    <property type="molecule type" value="Genomic_DNA"/>
</dbReference>
<evidence type="ECO:0000256" key="1">
    <source>
        <dbReference type="SAM" id="MobiDB-lite"/>
    </source>
</evidence>
<organism evidence="2 3">
    <name type="scientific">Pleurodeles waltl</name>
    <name type="common">Iberian ribbed newt</name>
    <dbReference type="NCBI Taxonomy" id="8319"/>
    <lineage>
        <taxon>Eukaryota</taxon>
        <taxon>Metazoa</taxon>
        <taxon>Chordata</taxon>
        <taxon>Craniata</taxon>
        <taxon>Vertebrata</taxon>
        <taxon>Euteleostomi</taxon>
        <taxon>Amphibia</taxon>
        <taxon>Batrachia</taxon>
        <taxon>Caudata</taxon>
        <taxon>Salamandroidea</taxon>
        <taxon>Salamandridae</taxon>
        <taxon>Pleurodelinae</taxon>
        <taxon>Pleurodeles</taxon>
    </lineage>
</organism>
<keyword evidence="3" id="KW-1185">Reference proteome</keyword>
<gene>
    <name evidence="2" type="ORF">NDU88_004256</name>
</gene>
<reference evidence="2" key="1">
    <citation type="journal article" date="2022" name="bioRxiv">
        <title>Sequencing and chromosome-scale assembly of the giantPleurodeles waltlgenome.</title>
        <authorList>
            <person name="Brown T."/>
            <person name="Elewa A."/>
            <person name="Iarovenko S."/>
            <person name="Subramanian E."/>
            <person name="Araus A.J."/>
            <person name="Petzold A."/>
            <person name="Susuki M."/>
            <person name="Suzuki K.-i.T."/>
            <person name="Hayashi T."/>
            <person name="Toyoda A."/>
            <person name="Oliveira C."/>
            <person name="Osipova E."/>
            <person name="Leigh N.D."/>
            <person name="Simon A."/>
            <person name="Yun M.H."/>
        </authorList>
    </citation>
    <scope>NUCLEOTIDE SEQUENCE</scope>
    <source>
        <strain evidence="2">20211129_DDA</strain>
        <tissue evidence="2">Liver</tissue>
    </source>
</reference>
<sequence length="95" mass="10450">MNAPATTRDPAPDLHWTSRPGRTPPQGHSSFLGRRRTLGAPPAICRAQALNMKEPAALRAPSSQAPTQHFRVHALGCRSLSVFRLTQSRRCLLRS</sequence>
<name>A0AAV7UET7_PLEWA</name>
<dbReference type="AlphaFoldDB" id="A0AAV7UET7"/>